<evidence type="ECO:0000256" key="1">
    <source>
        <dbReference type="SAM" id="SignalP"/>
    </source>
</evidence>
<comment type="caution">
    <text evidence="2">The sequence shown here is derived from an EMBL/GenBank/DDBJ whole genome shotgun (WGS) entry which is preliminary data.</text>
</comment>
<protein>
    <submittedName>
        <fullName evidence="2">Uncharacterized protein</fullName>
    </submittedName>
</protein>
<dbReference type="AlphaFoldDB" id="A0A8T1N9J0"/>
<dbReference type="Proteomes" id="UP000811609">
    <property type="component" value="Chromosome 16"/>
</dbReference>
<reference evidence="2" key="1">
    <citation type="submission" date="2020-12" db="EMBL/GenBank/DDBJ databases">
        <title>WGS assembly of Carya illinoinensis cv. Pawnee.</title>
        <authorList>
            <person name="Platts A."/>
            <person name="Shu S."/>
            <person name="Wright S."/>
            <person name="Barry K."/>
            <person name="Edger P."/>
            <person name="Pires J.C."/>
            <person name="Schmutz J."/>
        </authorList>
    </citation>
    <scope>NUCLEOTIDE SEQUENCE</scope>
    <source>
        <tissue evidence="2">Leaf</tissue>
    </source>
</reference>
<feature type="chain" id="PRO_5035891365" evidence="1">
    <location>
        <begin position="18"/>
        <end position="69"/>
    </location>
</feature>
<feature type="signal peptide" evidence="1">
    <location>
        <begin position="1"/>
        <end position="17"/>
    </location>
</feature>
<organism evidence="2 3">
    <name type="scientific">Carya illinoinensis</name>
    <name type="common">Pecan</name>
    <dbReference type="NCBI Taxonomy" id="32201"/>
    <lineage>
        <taxon>Eukaryota</taxon>
        <taxon>Viridiplantae</taxon>
        <taxon>Streptophyta</taxon>
        <taxon>Embryophyta</taxon>
        <taxon>Tracheophyta</taxon>
        <taxon>Spermatophyta</taxon>
        <taxon>Magnoliopsida</taxon>
        <taxon>eudicotyledons</taxon>
        <taxon>Gunneridae</taxon>
        <taxon>Pentapetalae</taxon>
        <taxon>rosids</taxon>
        <taxon>fabids</taxon>
        <taxon>Fagales</taxon>
        <taxon>Juglandaceae</taxon>
        <taxon>Carya</taxon>
    </lineage>
</organism>
<name>A0A8T1N9J0_CARIL</name>
<gene>
    <name evidence="2" type="ORF">CIPAW_16G097300</name>
</gene>
<sequence>MLLIFISLYAFELLTHLRKVRLHWQLNYTHSAAPISNRKKRTMNCQQEVRGMHHFIFSHSEPTVIQVLN</sequence>
<evidence type="ECO:0000313" key="2">
    <source>
        <dbReference type="EMBL" id="KAG6625443.1"/>
    </source>
</evidence>
<accession>A0A8T1N9J0</accession>
<keyword evidence="1" id="KW-0732">Signal</keyword>
<evidence type="ECO:0000313" key="3">
    <source>
        <dbReference type="Proteomes" id="UP000811609"/>
    </source>
</evidence>
<proteinExistence type="predicted"/>
<dbReference type="EMBL" id="CM031824">
    <property type="protein sequence ID" value="KAG6625443.1"/>
    <property type="molecule type" value="Genomic_DNA"/>
</dbReference>
<keyword evidence="3" id="KW-1185">Reference proteome</keyword>